<dbReference type="RefSeq" id="XP_049140040.1">
    <property type="nucleotide sequence ID" value="XM_049282897.1"/>
</dbReference>
<evidence type="ECO:0000313" key="2">
    <source>
        <dbReference type="EMBL" id="UQC78403.1"/>
    </source>
</evidence>
<accession>A0A9Q8SJN9</accession>
<dbReference type="Proteomes" id="UP000830671">
    <property type="component" value="Chromosome 2"/>
</dbReference>
<protein>
    <submittedName>
        <fullName evidence="2">Uncharacterized protein</fullName>
    </submittedName>
</protein>
<organism evidence="2 3">
    <name type="scientific">Colletotrichum lupini</name>
    <dbReference type="NCBI Taxonomy" id="145971"/>
    <lineage>
        <taxon>Eukaryota</taxon>
        <taxon>Fungi</taxon>
        <taxon>Dikarya</taxon>
        <taxon>Ascomycota</taxon>
        <taxon>Pezizomycotina</taxon>
        <taxon>Sordariomycetes</taxon>
        <taxon>Hypocreomycetidae</taxon>
        <taxon>Glomerellales</taxon>
        <taxon>Glomerellaceae</taxon>
        <taxon>Colletotrichum</taxon>
        <taxon>Colletotrichum acutatum species complex</taxon>
    </lineage>
</organism>
<feature type="region of interest" description="Disordered" evidence="1">
    <location>
        <begin position="131"/>
        <end position="153"/>
    </location>
</feature>
<feature type="compositionally biased region" description="Pro residues" evidence="1">
    <location>
        <begin position="134"/>
        <end position="144"/>
    </location>
</feature>
<gene>
    <name evidence="2" type="ORF">CLUP02_03880</name>
</gene>
<dbReference type="EMBL" id="CP019474">
    <property type="protein sequence ID" value="UQC78403.1"/>
    <property type="molecule type" value="Genomic_DNA"/>
</dbReference>
<dbReference type="KEGG" id="clup:CLUP02_03880"/>
<evidence type="ECO:0000256" key="1">
    <source>
        <dbReference type="SAM" id="MobiDB-lite"/>
    </source>
</evidence>
<reference evidence="2" key="1">
    <citation type="journal article" date="2021" name="Mol. Plant Microbe Interact.">
        <title>Complete Genome Sequence of the Plant-Pathogenic Fungus Colletotrichum lupini.</title>
        <authorList>
            <person name="Baroncelli R."/>
            <person name="Pensec F."/>
            <person name="Da Lio D."/>
            <person name="Boufleur T."/>
            <person name="Vicente I."/>
            <person name="Sarrocco S."/>
            <person name="Picot A."/>
            <person name="Baraldi E."/>
            <person name="Sukno S."/>
            <person name="Thon M."/>
            <person name="Le Floch G."/>
        </authorList>
    </citation>
    <scope>NUCLEOTIDE SEQUENCE</scope>
    <source>
        <strain evidence="2">IMI 504893</strain>
    </source>
</reference>
<dbReference type="AlphaFoldDB" id="A0A9Q8SJN9"/>
<name>A0A9Q8SJN9_9PEZI</name>
<proteinExistence type="predicted"/>
<feature type="region of interest" description="Disordered" evidence="1">
    <location>
        <begin position="173"/>
        <end position="192"/>
    </location>
</feature>
<sequence>MRLSERPRPPSHPRPHPVSCVSLFAFCLFWYEGTETWSLGSWESGTRSMEVLVYGVLRKSVEGLSFSRPLPCQSGTRHLPCPVNRPISLAGRLKVYSVLRTSQCDGCFARDIRYGSTWRLVSQDRSVLDSCPVWSPPPPPPQDPQRPQAIQGPKILGSPAWLETVLPHLRRSQAFSSDDTECCDPYSVDRNT</sequence>
<keyword evidence="3" id="KW-1185">Reference proteome</keyword>
<dbReference type="GeneID" id="73337907"/>
<evidence type="ECO:0000313" key="3">
    <source>
        <dbReference type="Proteomes" id="UP000830671"/>
    </source>
</evidence>